<dbReference type="PANTHER" id="PTHR43489:SF6">
    <property type="entry name" value="HYDROXYPYRUVATE ISOMERASE-RELATED"/>
    <property type="match status" value="1"/>
</dbReference>
<sequence length="259" mass="28446">MPRFAANLTMMFNEVPFLDRFKAASEAGFTAVEFLFPYEHSPQEVAEKAKTAGVQIVLFNMPAGNWAAAERGITGLPGREQEFRDGVEKALLYAEHLGVSRLHAMAGIAPAGADPAACRATLIANLKYAAQKLAARDITLLLEAINTRDMPGFLVCTQKDAHSICEAVGAANLKMQMDLYHMQVMEGDLATSLRRYASQCGHIQIAGCPERHEPDTGEVCYEYLFRVIDEIGYPGWLGCEYRPAGKTTDGLGWYRAAQH</sequence>
<dbReference type="PIRSF" id="PIRSF006241">
    <property type="entry name" value="HyI"/>
    <property type="match status" value="1"/>
</dbReference>
<dbReference type="NCBIfam" id="NF043033">
    <property type="entry name" value="OxoTetrIsom"/>
    <property type="match status" value="1"/>
</dbReference>
<dbReference type="InterPro" id="IPR050417">
    <property type="entry name" value="Sugar_Epim/Isomerase"/>
</dbReference>
<evidence type="ECO:0000259" key="4">
    <source>
        <dbReference type="Pfam" id="PF01261"/>
    </source>
</evidence>
<feature type="active site" description="Proton donor/acceptor" evidence="3">
    <location>
        <position position="240"/>
    </location>
</feature>
<dbReference type="InterPro" id="IPR053398">
    <property type="entry name" value="HPT_OtnI_isomerases"/>
</dbReference>
<keyword evidence="1 2" id="KW-0413">Isomerase</keyword>
<dbReference type="Gene3D" id="3.20.20.150">
    <property type="entry name" value="Divalent-metal-dependent TIM barrel enzymes"/>
    <property type="match status" value="1"/>
</dbReference>
<dbReference type="InterPro" id="IPR026040">
    <property type="entry name" value="HyI-like"/>
</dbReference>
<evidence type="ECO:0000256" key="1">
    <source>
        <dbReference type="ARBA" id="ARBA00023235"/>
    </source>
</evidence>
<name>A0A2N9LMR7_9BACT</name>
<dbReference type="SUPFAM" id="SSF51658">
    <property type="entry name" value="Xylose isomerase-like"/>
    <property type="match status" value="1"/>
</dbReference>
<dbReference type="Proteomes" id="UP000239735">
    <property type="component" value="Unassembled WGS sequence"/>
</dbReference>
<dbReference type="EMBL" id="OKRB01000103">
    <property type="protein sequence ID" value="SPE24385.1"/>
    <property type="molecule type" value="Genomic_DNA"/>
</dbReference>
<dbReference type="AlphaFoldDB" id="A0A2N9LMR7"/>
<dbReference type="OrthoDB" id="9786584at2"/>
<feature type="domain" description="Xylose isomerase-like TIM barrel" evidence="4">
    <location>
        <begin position="21"/>
        <end position="256"/>
    </location>
</feature>
<gene>
    <name evidence="5" type="ORF">SBA5_450043</name>
</gene>
<dbReference type="EC" id="5.3.1.22" evidence="5"/>
<evidence type="ECO:0000313" key="6">
    <source>
        <dbReference type="Proteomes" id="UP000239735"/>
    </source>
</evidence>
<organism evidence="5 6">
    <name type="scientific">Candidatus Sulfuritelmatomonas gaucii</name>
    <dbReference type="NCBI Taxonomy" id="2043161"/>
    <lineage>
        <taxon>Bacteria</taxon>
        <taxon>Pseudomonadati</taxon>
        <taxon>Acidobacteriota</taxon>
        <taxon>Terriglobia</taxon>
        <taxon>Terriglobales</taxon>
        <taxon>Acidobacteriaceae</taxon>
        <taxon>Candidatus Sulfuritelmatomonas</taxon>
    </lineage>
</organism>
<evidence type="ECO:0000256" key="2">
    <source>
        <dbReference type="PIRNR" id="PIRNR006241"/>
    </source>
</evidence>
<dbReference type="InterPro" id="IPR036237">
    <property type="entry name" value="Xyl_isomerase-like_sf"/>
</dbReference>
<protein>
    <submittedName>
        <fullName evidence="5">Putative hydroxypyruvate isomerase</fullName>
        <ecNumber evidence="5">5.3.1.22</ecNumber>
    </submittedName>
</protein>
<dbReference type="Pfam" id="PF01261">
    <property type="entry name" value="AP_endonuc_2"/>
    <property type="match status" value="1"/>
</dbReference>
<reference evidence="6" key="1">
    <citation type="submission" date="2018-02" db="EMBL/GenBank/DDBJ databases">
        <authorList>
            <person name="Hausmann B."/>
        </authorList>
    </citation>
    <scope>NUCLEOTIDE SEQUENCE [LARGE SCALE GENOMIC DNA]</scope>
    <source>
        <strain evidence="6">Peat soil MAG SbA5</strain>
    </source>
</reference>
<dbReference type="FunFam" id="3.20.20.150:FF:000007">
    <property type="entry name" value="Hydroxypyruvate isomerase"/>
    <property type="match status" value="1"/>
</dbReference>
<proteinExistence type="inferred from homology"/>
<evidence type="ECO:0000256" key="3">
    <source>
        <dbReference type="PIRSR" id="PIRSR006241-50"/>
    </source>
</evidence>
<dbReference type="GO" id="GO:0046487">
    <property type="term" value="P:glyoxylate metabolic process"/>
    <property type="evidence" value="ECO:0007669"/>
    <property type="project" value="TreeGrafter"/>
</dbReference>
<dbReference type="GO" id="GO:0008903">
    <property type="term" value="F:hydroxypyruvate isomerase activity"/>
    <property type="evidence" value="ECO:0007669"/>
    <property type="project" value="UniProtKB-EC"/>
</dbReference>
<dbReference type="InterPro" id="IPR013022">
    <property type="entry name" value="Xyl_isomerase-like_TIM-brl"/>
</dbReference>
<keyword evidence="5" id="KW-0670">Pyruvate</keyword>
<dbReference type="PANTHER" id="PTHR43489">
    <property type="entry name" value="ISOMERASE"/>
    <property type="match status" value="1"/>
</dbReference>
<comment type="similarity">
    <text evidence="2">Belongs to the hyi family.</text>
</comment>
<accession>A0A2N9LMR7</accession>
<evidence type="ECO:0000313" key="5">
    <source>
        <dbReference type="EMBL" id="SPE24385.1"/>
    </source>
</evidence>
<feature type="active site" description="Proton donor/acceptor" evidence="3">
    <location>
        <position position="143"/>
    </location>
</feature>